<accession>A0A023G032</accession>
<feature type="chain" id="PRO_5001517844" evidence="1">
    <location>
        <begin position="21"/>
        <end position="85"/>
    </location>
</feature>
<dbReference type="EMBL" id="GBBM01007947">
    <property type="protein sequence ID" value="JAC27471.1"/>
    <property type="molecule type" value="mRNA"/>
</dbReference>
<name>A0A023G032_AMBTT</name>
<dbReference type="AlphaFoldDB" id="A0A023G032"/>
<sequence length="85" mass="9730">MLSYCLFPVISVVLFPTVSHQQAYNHALIKLGHVMWFQVIIQPANQSTPEHVTCYLAPARGKLPIFRSQCRCRLFRRMGPSMPSL</sequence>
<reference evidence="2" key="1">
    <citation type="submission" date="2014-03" db="EMBL/GenBank/DDBJ databases">
        <title>The sialotranscriptome of Amblyomma triste, Amblyomma parvum and Amblyomma cajennense ticks, uncovered by 454-based RNA-seq.</title>
        <authorList>
            <person name="Garcia G.R."/>
            <person name="Gardinassi L.G."/>
            <person name="Ribeiro J.M."/>
            <person name="Anatriello E."/>
            <person name="Ferreira B.R."/>
            <person name="Moreira H.N."/>
            <person name="Mafra C."/>
            <person name="Olegario M.M."/>
            <person name="Szabo P.J."/>
            <person name="Miranda-Santos I.K."/>
            <person name="Maruyama S.R."/>
        </authorList>
    </citation>
    <scope>NUCLEOTIDE SEQUENCE</scope>
    <source>
        <strain evidence="2">Mato Grasso do Sul</strain>
        <tissue evidence="2">Salivary glands</tissue>
    </source>
</reference>
<proteinExistence type="evidence at transcript level"/>
<organism evidence="2">
    <name type="scientific">Amblyomma triste</name>
    <name type="common">Neotropical tick</name>
    <dbReference type="NCBI Taxonomy" id="251400"/>
    <lineage>
        <taxon>Eukaryota</taxon>
        <taxon>Metazoa</taxon>
        <taxon>Ecdysozoa</taxon>
        <taxon>Arthropoda</taxon>
        <taxon>Chelicerata</taxon>
        <taxon>Arachnida</taxon>
        <taxon>Acari</taxon>
        <taxon>Parasitiformes</taxon>
        <taxon>Ixodida</taxon>
        <taxon>Ixodoidea</taxon>
        <taxon>Ixodidae</taxon>
        <taxon>Amblyomminae</taxon>
        <taxon>Amblyomma</taxon>
    </lineage>
</organism>
<feature type="signal peptide" evidence="1">
    <location>
        <begin position="1"/>
        <end position="20"/>
    </location>
</feature>
<evidence type="ECO:0000313" key="2">
    <source>
        <dbReference type="EMBL" id="JAC27471.1"/>
    </source>
</evidence>
<keyword evidence="1" id="KW-0732">Signal</keyword>
<protein>
    <submittedName>
        <fullName evidence="2">Putative secreted protein</fullName>
    </submittedName>
</protein>
<evidence type="ECO:0000256" key="1">
    <source>
        <dbReference type="SAM" id="SignalP"/>
    </source>
</evidence>